<name>A0A8D8WYE3_9HEMI</name>
<dbReference type="AlphaFoldDB" id="A0A8D8WYE3"/>
<dbReference type="EMBL" id="HBUF01022358">
    <property type="protein sequence ID" value="CAG6611649.1"/>
    <property type="molecule type" value="Transcribed_RNA"/>
</dbReference>
<dbReference type="EMBL" id="HBUF01241742">
    <property type="protein sequence ID" value="CAG6677158.1"/>
    <property type="molecule type" value="Transcribed_RNA"/>
</dbReference>
<dbReference type="EMBL" id="HBUF01022359">
    <property type="protein sequence ID" value="CAG6611653.1"/>
    <property type="molecule type" value="Transcribed_RNA"/>
</dbReference>
<dbReference type="EMBL" id="HBUF01022357">
    <property type="protein sequence ID" value="CAG6611645.1"/>
    <property type="molecule type" value="Transcribed_RNA"/>
</dbReference>
<evidence type="ECO:0000313" key="1">
    <source>
        <dbReference type="EMBL" id="CAG6677158.1"/>
    </source>
</evidence>
<organism evidence="1">
    <name type="scientific">Cacopsylla melanoneura</name>
    <dbReference type="NCBI Taxonomy" id="428564"/>
    <lineage>
        <taxon>Eukaryota</taxon>
        <taxon>Metazoa</taxon>
        <taxon>Ecdysozoa</taxon>
        <taxon>Arthropoda</taxon>
        <taxon>Hexapoda</taxon>
        <taxon>Insecta</taxon>
        <taxon>Pterygota</taxon>
        <taxon>Neoptera</taxon>
        <taxon>Paraneoptera</taxon>
        <taxon>Hemiptera</taxon>
        <taxon>Sternorrhyncha</taxon>
        <taxon>Psylloidea</taxon>
        <taxon>Psyllidae</taxon>
        <taxon>Psyllinae</taxon>
        <taxon>Cacopsylla</taxon>
    </lineage>
</organism>
<dbReference type="EMBL" id="HBUF01597716">
    <property type="protein sequence ID" value="CAG6775212.1"/>
    <property type="molecule type" value="Transcribed_RNA"/>
</dbReference>
<dbReference type="EMBL" id="HBUF01597717">
    <property type="protein sequence ID" value="CAG6775214.1"/>
    <property type="molecule type" value="Transcribed_RNA"/>
</dbReference>
<protein>
    <submittedName>
        <fullName evidence="1">Uncharacterized protein</fullName>
    </submittedName>
</protein>
<dbReference type="EMBL" id="HBUF01241747">
    <property type="protein sequence ID" value="CAG6677173.1"/>
    <property type="molecule type" value="Transcribed_RNA"/>
</dbReference>
<proteinExistence type="predicted"/>
<dbReference type="EMBL" id="HBUF01241746">
    <property type="protein sequence ID" value="CAG6677170.1"/>
    <property type="molecule type" value="Transcribed_RNA"/>
</dbReference>
<reference evidence="1" key="1">
    <citation type="submission" date="2021-05" db="EMBL/GenBank/DDBJ databases">
        <authorList>
            <person name="Alioto T."/>
            <person name="Alioto T."/>
            <person name="Gomez Garrido J."/>
        </authorList>
    </citation>
    <scope>NUCLEOTIDE SEQUENCE</scope>
</reference>
<sequence>MRYASDRRASILTSARTVETVVAMRTRCVPTRRGHSPAPICARTPTWCVTSPWAVRCPTSEPTSVPMAPDVIGTPSVPELAATITRASVTMDGPEMDNTVDGIRIWTGGRIMICRVRTGNVERTTVCTFPTRAKKMQMRMVLVTFVMMTLIMTEY</sequence>
<dbReference type="EMBL" id="HBUF01241744">
    <property type="protein sequence ID" value="CAG6677164.1"/>
    <property type="molecule type" value="Transcribed_RNA"/>
</dbReference>
<dbReference type="EMBL" id="HBUF01241745">
    <property type="protein sequence ID" value="CAG6677167.1"/>
    <property type="molecule type" value="Transcribed_RNA"/>
</dbReference>
<accession>A0A8D8WYE3</accession>
<dbReference type="EMBL" id="HBUF01241743">
    <property type="protein sequence ID" value="CAG6677161.1"/>
    <property type="molecule type" value="Transcribed_RNA"/>
</dbReference>